<dbReference type="InterPro" id="IPR016147">
    <property type="entry name" value="Pili_assmbl_chaperone_N"/>
</dbReference>
<gene>
    <name evidence="2" type="ORF">JRA39_003985</name>
</gene>
<organism evidence="2">
    <name type="scientific">Providencia stuartii</name>
    <dbReference type="NCBI Taxonomy" id="588"/>
    <lineage>
        <taxon>Bacteria</taxon>
        <taxon>Pseudomonadati</taxon>
        <taxon>Pseudomonadota</taxon>
        <taxon>Gammaproteobacteria</taxon>
        <taxon>Enterobacterales</taxon>
        <taxon>Morganellaceae</taxon>
        <taxon>Providencia</taxon>
    </lineage>
</organism>
<feature type="domain" description="Pili assembly chaperone N-terminal" evidence="1">
    <location>
        <begin position="42"/>
        <end position="161"/>
    </location>
</feature>
<sequence>MLITKRNCFSIRKSKLIKCPLILLFINLLATISFSNQISASGLQVTPVTLTFTAQQKAAGIWLSNNGKDLIQVQVRTFIWQQKNLGNQLTPTRDIIISPPMIKLLPNEQQLIRVIRNNNLLGSQEQAYRLSINEIPLPQKNSSHLRLVLHYSLPIFIQPLNMPPPSTLLEWQIKKFQSQSYLVVHNRGNTHAQLSDIRLINCRGKTTVINSGLLGYVLPQSTMQWNIKLTDLCSAPNNQIKVMINGERQSYPL</sequence>
<protein>
    <submittedName>
        <fullName evidence="2">Molecular chaperone</fullName>
    </submittedName>
</protein>
<dbReference type="InterPro" id="IPR013783">
    <property type="entry name" value="Ig-like_fold"/>
</dbReference>
<comment type="caution">
    <text evidence="2">The sequence shown here is derived from an EMBL/GenBank/DDBJ whole genome shotgun (WGS) entry which is preliminary data.</text>
</comment>
<dbReference type="Gene3D" id="2.60.40.10">
    <property type="entry name" value="Immunoglobulins"/>
    <property type="match status" value="1"/>
</dbReference>
<dbReference type="AlphaFoldDB" id="A0AAI9I3V7"/>
<dbReference type="EMBL" id="AAZDVE040000052">
    <property type="protein sequence ID" value="EMP9434854.1"/>
    <property type="molecule type" value="Genomic_DNA"/>
</dbReference>
<dbReference type="Pfam" id="PF00345">
    <property type="entry name" value="PapD_N"/>
    <property type="match status" value="1"/>
</dbReference>
<proteinExistence type="predicted"/>
<evidence type="ECO:0000259" key="1">
    <source>
        <dbReference type="Pfam" id="PF00345"/>
    </source>
</evidence>
<evidence type="ECO:0000313" key="2">
    <source>
        <dbReference type="EMBL" id="EMP9434854.1"/>
    </source>
</evidence>
<dbReference type="InterPro" id="IPR008962">
    <property type="entry name" value="PapD-like_sf"/>
</dbReference>
<dbReference type="PANTHER" id="PTHR30251">
    <property type="entry name" value="PILUS ASSEMBLY CHAPERONE"/>
    <property type="match status" value="1"/>
</dbReference>
<dbReference type="GO" id="GO:0071555">
    <property type="term" value="P:cell wall organization"/>
    <property type="evidence" value="ECO:0007669"/>
    <property type="project" value="InterPro"/>
</dbReference>
<dbReference type="GO" id="GO:0030288">
    <property type="term" value="C:outer membrane-bounded periplasmic space"/>
    <property type="evidence" value="ECO:0007669"/>
    <property type="project" value="InterPro"/>
</dbReference>
<dbReference type="SUPFAM" id="SSF49354">
    <property type="entry name" value="PapD-like"/>
    <property type="match status" value="1"/>
</dbReference>
<reference evidence="2" key="1">
    <citation type="submission" date="2024-02" db="EMBL/GenBank/DDBJ databases">
        <authorList>
            <consortium name="Clinical and Environmental Microbiology Branch: Whole genome sequencing antimicrobial resistance pathogens in the healthcare setting"/>
        </authorList>
    </citation>
    <scope>NUCLEOTIDE SEQUENCE</scope>
    <source>
        <strain evidence="2">2020GO-00142</strain>
    </source>
</reference>
<name>A0AAI9I3V7_PROST</name>
<accession>A0AAI9I3V7</accession>
<dbReference type="PANTHER" id="PTHR30251:SF4">
    <property type="entry name" value="SLR1668 PROTEIN"/>
    <property type="match status" value="1"/>
</dbReference>
<dbReference type="InterPro" id="IPR050643">
    <property type="entry name" value="Periplasmic_pilus_chap"/>
</dbReference>